<dbReference type="PANTHER" id="PTHR48041">
    <property type="entry name" value="ABC TRANSPORTER G FAMILY MEMBER 28"/>
    <property type="match status" value="1"/>
</dbReference>
<evidence type="ECO:0000256" key="7">
    <source>
        <dbReference type="ARBA" id="ARBA00023136"/>
    </source>
</evidence>
<dbReference type="GO" id="GO:0140359">
    <property type="term" value="F:ABC-type transporter activity"/>
    <property type="evidence" value="ECO:0007669"/>
    <property type="project" value="InterPro"/>
</dbReference>
<evidence type="ECO:0000256" key="6">
    <source>
        <dbReference type="ARBA" id="ARBA00022989"/>
    </source>
</evidence>
<accession>A0AAD1U9U4</accession>
<dbReference type="Proteomes" id="UP001295684">
    <property type="component" value="Unassembled WGS sequence"/>
</dbReference>
<keyword evidence="6 8" id="KW-1133">Transmembrane helix</keyword>
<feature type="transmembrane region" description="Helical" evidence="8">
    <location>
        <begin position="584"/>
        <end position="606"/>
    </location>
</feature>
<feature type="transmembrane region" description="Helical" evidence="8">
    <location>
        <begin position="367"/>
        <end position="386"/>
    </location>
</feature>
<dbReference type="SUPFAM" id="SSF52540">
    <property type="entry name" value="P-loop containing nucleoside triphosphate hydrolases"/>
    <property type="match status" value="1"/>
</dbReference>
<dbReference type="GO" id="GO:0016887">
    <property type="term" value="F:ATP hydrolysis activity"/>
    <property type="evidence" value="ECO:0007669"/>
    <property type="project" value="InterPro"/>
</dbReference>
<keyword evidence="11" id="KW-1185">Reference proteome</keyword>
<evidence type="ECO:0000259" key="9">
    <source>
        <dbReference type="PROSITE" id="PS50893"/>
    </source>
</evidence>
<dbReference type="InterPro" id="IPR050352">
    <property type="entry name" value="ABCG_transporters"/>
</dbReference>
<keyword evidence="5" id="KW-0067">ATP-binding</keyword>
<proteinExistence type="predicted"/>
<evidence type="ECO:0000256" key="8">
    <source>
        <dbReference type="SAM" id="Phobius"/>
    </source>
</evidence>
<dbReference type="PANTHER" id="PTHR48041:SF139">
    <property type="entry name" value="PROTEIN SCARLET"/>
    <property type="match status" value="1"/>
</dbReference>
<name>A0AAD1U9U4_EUPCR</name>
<feature type="domain" description="ABC transporter" evidence="9">
    <location>
        <begin position="30"/>
        <end position="274"/>
    </location>
</feature>
<dbReference type="GO" id="GO:0005524">
    <property type="term" value="F:ATP binding"/>
    <property type="evidence" value="ECO:0007669"/>
    <property type="project" value="UniProtKB-KW"/>
</dbReference>
<dbReference type="Pfam" id="PF00005">
    <property type="entry name" value="ABC_tran"/>
    <property type="match status" value="1"/>
</dbReference>
<feature type="transmembrane region" description="Helical" evidence="8">
    <location>
        <begin position="507"/>
        <end position="528"/>
    </location>
</feature>
<keyword evidence="7 8" id="KW-0472">Membrane</keyword>
<gene>
    <name evidence="10" type="ORF">ECRASSUSDP1_LOCUS2699</name>
</gene>
<sequence length="610" mass="68860">MHQYRQLLVEKDDYKSVGMKLSWHNLTYTVKTKSRVYKNSNSKEKTILKLQSGSIKPGQACFIMGSSGAGKTTLLNALCDRLTNSKSAKLQGQVLINDTHSVRQSSFGKYGAYVMQDDVLFPTLTCEEVITFSARLKLILPPHQISTRVNTIIEDLGLNNCRHTFIGNQLIKGLSGGERKRTAIGIELVTDPQILCLDEPTSGLDSFTAHKIVKLLISQAKLGKTVVATIHQPSSQTFGLFDKLILLMDGHQIYQGAASQSVEYFESIGFNVPSYSNPAGYFLQKFYMPFNKSEEDVSTLEILTEAYKNKLSDKNEMTKQIRENDTGLEEADVNEFKEYHSSVSFCTELRELLRRTVKNTYRNPTHLKLRFVASVMISVIVCFFFWDLSYDAKGVNNKIGFMFFMSVDQTMQALFSVAMNFIDERPIFLREYASKNYGIWSYFLSKSVIEAPFQLLFPFLASLIVYFAAGLTPEFDKLMIFSCILVSVVFFGTSLGFAIGCSVTDPMMVTTMVIFLLGPMLFCGGYFVNLHQIPVYTKWISHLSPIRYCGEALLRNEFLDNPRYVHDPTLFTNFGFELGLTKCIYILLGLGIAFRAVGIIMLRLAVVKVQ</sequence>
<feature type="transmembrane region" description="Helical" evidence="8">
    <location>
        <begin position="478"/>
        <end position="500"/>
    </location>
</feature>
<keyword evidence="2" id="KW-0813">Transport</keyword>
<dbReference type="Pfam" id="PF01061">
    <property type="entry name" value="ABC2_membrane"/>
    <property type="match status" value="1"/>
</dbReference>
<evidence type="ECO:0000256" key="1">
    <source>
        <dbReference type="ARBA" id="ARBA00004141"/>
    </source>
</evidence>
<dbReference type="GO" id="GO:0016020">
    <property type="term" value="C:membrane"/>
    <property type="evidence" value="ECO:0007669"/>
    <property type="project" value="UniProtKB-SubCell"/>
</dbReference>
<keyword evidence="3 8" id="KW-0812">Transmembrane</keyword>
<comment type="subcellular location">
    <subcellularLocation>
        <location evidence="1">Membrane</location>
        <topology evidence="1">Multi-pass membrane protein</topology>
    </subcellularLocation>
</comment>
<evidence type="ECO:0000313" key="10">
    <source>
        <dbReference type="EMBL" id="CAI2361388.1"/>
    </source>
</evidence>
<feature type="transmembrane region" description="Helical" evidence="8">
    <location>
        <begin position="455"/>
        <end position="472"/>
    </location>
</feature>
<dbReference type="SMART" id="SM00382">
    <property type="entry name" value="AAA"/>
    <property type="match status" value="1"/>
</dbReference>
<dbReference type="CDD" id="cd03213">
    <property type="entry name" value="ABCG_EPDR"/>
    <property type="match status" value="1"/>
</dbReference>
<comment type="caution">
    <text evidence="10">The sequence shown here is derived from an EMBL/GenBank/DDBJ whole genome shotgun (WGS) entry which is preliminary data.</text>
</comment>
<evidence type="ECO:0000256" key="3">
    <source>
        <dbReference type="ARBA" id="ARBA00022692"/>
    </source>
</evidence>
<dbReference type="InterPro" id="IPR003439">
    <property type="entry name" value="ABC_transporter-like_ATP-bd"/>
</dbReference>
<dbReference type="Gene3D" id="3.40.50.300">
    <property type="entry name" value="P-loop containing nucleotide triphosphate hydrolases"/>
    <property type="match status" value="1"/>
</dbReference>
<evidence type="ECO:0000256" key="4">
    <source>
        <dbReference type="ARBA" id="ARBA00022741"/>
    </source>
</evidence>
<reference evidence="10" key="1">
    <citation type="submission" date="2023-07" db="EMBL/GenBank/DDBJ databases">
        <authorList>
            <consortium name="AG Swart"/>
            <person name="Singh M."/>
            <person name="Singh A."/>
            <person name="Seah K."/>
            <person name="Emmerich C."/>
        </authorList>
    </citation>
    <scope>NUCLEOTIDE SEQUENCE</scope>
    <source>
        <strain evidence="10">DP1</strain>
    </source>
</reference>
<dbReference type="AlphaFoldDB" id="A0AAD1U9U4"/>
<dbReference type="InterPro" id="IPR027417">
    <property type="entry name" value="P-loop_NTPase"/>
</dbReference>
<organism evidence="10 11">
    <name type="scientific">Euplotes crassus</name>
    <dbReference type="NCBI Taxonomy" id="5936"/>
    <lineage>
        <taxon>Eukaryota</taxon>
        <taxon>Sar</taxon>
        <taxon>Alveolata</taxon>
        <taxon>Ciliophora</taxon>
        <taxon>Intramacronucleata</taxon>
        <taxon>Spirotrichea</taxon>
        <taxon>Hypotrichia</taxon>
        <taxon>Euplotida</taxon>
        <taxon>Euplotidae</taxon>
        <taxon>Moneuplotes</taxon>
    </lineage>
</organism>
<dbReference type="InterPro" id="IPR003593">
    <property type="entry name" value="AAA+_ATPase"/>
</dbReference>
<protein>
    <recommendedName>
        <fullName evidence="9">ABC transporter domain-containing protein</fullName>
    </recommendedName>
</protein>
<keyword evidence="4" id="KW-0547">Nucleotide-binding</keyword>
<evidence type="ECO:0000256" key="5">
    <source>
        <dbReference type="ARBA" id="ARBA00022840"/>
    </source>
</evidence>
<dbReference type="EMBL" id="CAMPGE010002579">
    <property type="protein sequence ID" value="CAI2361388.1"/>
    <property type="molecule type" value="Genomic_DNA"/>
</dbReference>
<dbReference type="InterPro" id="IPR013525">
    <property type="entry name" value="ABC2_TM"/>
</dbReference>
<evidence type="ECO:0000256" key="2">
    <source>
        <dbReference type="ARBA" id="ARBA00022448"/>
    </source>
</evidence>
<dbReference type="PROSITE" id="PS50893">
    <property type="entry name" value="ABC_TRANSPORTER_2"/>
    <property type="match status" value="1"/>
</dbReference>
<feature type="transmembrane region" description="Helical" evidence="8">
    <location>
        <begin position="398"/>
        <end position="422"/>
    </location>
</feature>
<evidence type="ECO:0000313" key="11">
    <source>
        <dbReference type="Proteomes" id="UP001295684"/>
    </source>
</evidence>